<reference evidence="9" key="1">
    <citation type="journal article" date="2019" name="bioRxiv">
        <title>The Genome of the Zebra Mussel, Dreissena polymorpha: A Resource for Invasive Species Research.</title>
        <authorList>
            <person name="McCartney M.A."/>
            <person name="Auch B."/>
            <person name="Kono T."/>
            <person name="Mallez S."/>
            <person name="Zhang Y."/>
            <person name="Obille A."/>
            <person name="Becker A."/>
            <person name="Abrahante J.E."/>
            <person name="Garbe J."/>
            <person name="Badalamenti J.P."/>
            <person name="Herman A."/>
            <person name="Mangelson H."/>
            <person name="Liachko I."/>
            <person name="Sullivan S."/>
            <person name="Sone E.D."/>
            <person name="Koren S."/>
            <person name="Silverstein K.A.T."/>
            <person name="Beckman K.B."/>
            <person name="Gohl D.M."/>
        </authorList>
    </citation>
    <scope>NUCLEOTIDE SEQUENCE</scope>
    <source>
        <strain evidence="9">Duluth1</strain>
        <tissue evidence="9">Whole animal</tissue>
    </source>
</reference>
<dbReference type="GO" id="GO:0005230">
    <property type="term" value="F:extracellular ligand-gated monoatomic ion channel activity"/>
    <property type="evidence" value="ECO:0007669"/>
    <property type="project" value="InterPro"/>
</dbReference>
<evidence type="ECO:0000313" key="9">
    <source>
        <dbReference type="EMBL" id="KAH3752470.1"/>
    </source>
</evidence>
<dbReference type="GO" id="GO:0004888">
    <property type="term" value="F:transmembrane signaling receptor activity"/>
    <property type="evidence" value="ECO:0007669"/>
    <property type="project" value="InterPro"/>
</dbReference>
<evidence type="ECO:0000256" key="1">
    <source>
        <dbReference type="ARBA" id="ARBA00004141"/>
    </source>
</evidence>
<evidence type="ECO:0000256" key="5">
    <source>
        <dbReference type="SAM" id="Phobius"/>
    </source>
</evidence>
<dbReference type="CDD" id="cd19051">
    <property type="entry name" value="LGIC_TM_cation"/>
    <property type="match status" value="1"/>
</dbReference>
<evidence type="ECO:0000256" key="3">
    <source>
        <dbReference type="ARBA" id="ARBA00022989"/>
    </source>
</evidence>
<organism evidence="9 10">
    <name type="scientific">Dreissena polymorpha</name>
    <name type="common">Zebra mussel</name>
    <name type="synonym">Mytilus polymorpha</name>
    <dbReference type="NCBI Taxonomy" id="45954"/>
    <lineage>
        <taxon>Eukaryota</taxon>
        <taxon>Metazoa</taxon>
        <taxon>Spiralia</taxon>
        <taxon>Lophotrochozoa</taxon>
        <taxon>Mollusca</taxon>
        <taxon>Bivalvia</taxon>
        <taxon>Autobranchia</taxon>
        <taxon>Heteroconchia</taxon>
        <taxon>Euheterodonta</taxon>
        <taxon>Imparidentia</taxon>
        <taxon>Neoheterodontei</taxon>
        <taxon>Myida</taxon>
        <taxon>Dreissenoidea</taxon>
        <taxon>Dreissenidae</taxon>
        <taxon>Dreissena</taxon>
    </lineage>
</organism>
<dbReference type="AlphaFoldDB" id="A0A9D4I8R1"/>
<dbReference type="InterPro" id="IPR036734">
    <property type="entry name" value="Neur_chan_lig-bd_sf"/>
</dbReference>
<accession>A0A9D4I8R1</accession>
<evidence type="ECO:0000256" key="2">
    <source>
        <dbReference type="ARBA" id="ARBA00022692"/>
    </source>
</evidence>
<keyword evidence="6" id="KW-0732">Signal</keyword>
<dbReference type="SUPFAM" id="SSF63712">
    <property type="entry name" value="Nicotinic receptor ligand binding domain-like"/>
    <property type="match status" value="1"/>
</dbReference>
<feature type="domain" description="Neurotransmitter-gated ion-channel ligand-binding" evidence="7">
    <location>
        <begin position="38"/>
        <end position="240"/>
    </location>
</feature>
<gene>
    <name evidence="9" type="ORF">DPMN_187087</name>
</gene>
<dbReference type="InterPro" id="IPR006202">
    <property type="entry name" value="Neur_chan_lig-bd"/>
</dbReference>
<dbReference type="GO" id="GO:0016020">
    <property type="term" value="C:membrane"/>
    <property type="evidence" value="ECO:0007669"/>
    <property type="project" value="UniProtKB-SubCell"/>
</dbReference>
<dbReference type="Pfam" id="PF02931">
    <property type="entry name" value="Neur_chan_LBD"/>
    <property type="match status" value="1"/>
</dbReference>
<evidence type="ECO:0000259" key="7">
    <source>
        <dbReference type="Pfam" id="PF02931"/>
    </source>
</evidence>
<evidence type="ECO:0000256" key="4">
    <source>
        <dbReference type="ARBA" id="ARBA00023136"/>
    </source>
</evidence>
<dbReference type="InterPro" id="IPR006029">
    <property type="entry name" value="Neurotrans-gated_channel_TM"/>
</dbReference>
<dbReference type="InterPro" id="IPR006201">
    <property type="entry name" value="Neur_channel"/>
</dbReference>
<feature type="transmembrane region" description="Helical" evidence="5">
    <location>
        <begin position="241"/>
        <end position="262"/>
    </location>
</feature>
<keyword evidence="4 5" id="KW-0472">Membrane</keyword>
<feature type="transmembrane region" description="Helical" evidence="5">
    <location>
        <begin position="424"/>
        <end position="444"/>
    </location>
</feature>
<reference evidence="9" key="2">
    <citation type="submission" date="2020-11" db="EMBL/GenBank/DDBJ databases">
        <authorList>
            <person name="McCartney M.A."/>
            <person name="Auch B."/>
            <person name="Kono T."/>
            <person name="Mallez S."/>
            <person name="Becker A."/>
            <person name="Gohl D.M."/>
            <person name="Silverstein K.A.T."/>
            <person name="Koren S."/>
            <person name="Bechman K.B."/>
            <person name="Herman A."/>
            <person name="Abrahante J.E."/>
            <person name="Garbe J."/>
        </authorList>
    </citation>
    <scope>NUCLEOTIDE SEQUENCE</scope>
    <source>
        <strain evidence="9">Duluth1</strain>
        <tissue evidence="9">Whole animal</tissue>
    </source>
</reference>
<evidence type="ECO:0000256" key="6">
    <source>
        <dbReference type="SAM" id="SignalP"/>
    </source>
</evidence>
<proteinExistence type="predicted"/>
<evidence type="ECO:0000313" key="10">
    <source>
        <dbReference type="Proteomes" id="UP000828390"/>
    </source>
</evidence>
<feature type="transmembrane region" description="Helical" evidence="5">
    <location>
        <begin position="305"/>
        <end position="329"/>
    </location>
</feature>
<evidence type="ECO:0000259" key="8">
    <source>
        <dbReference type="Pfam" id="PF02932"/>
    </source>
</evidence>
<dbReference type="CDD" id="cd18989">
    <property type="entry name" value="LGIC_ECD_cation"/>
    <property type="match status" value="1"/>
</dbReference>
<dbReference type="InterPro" id="IPR036719">
    <property type="entry name" value="Neuro-gated_channel_TM_sf"/>
</dbReference>
<comment type="subcellular location">
    <subcellularLocation>
        <location evidence="1">Membrane</location>
        <topology evidence="1">Multi-pass membrane protein</topology>
    </subcellularLocation>
</comment>
<dbReference type="InterPro" id="IPR038050">
    <property type="entry name" value="Neuro_actylchol_rec"/>
</dbReference>
<keyword evidence="10" id="KW-1185">Reference proteome</keyword>
<feature type="transmembrane region" description="Helical" evidence="5">
    <location>
        <begin position="274"/>
        <end position="293"/>
    </location>
</feature>
<dbReference type="Proteomes" id="UP000828390">
    <property type="component" value="Unassembled WGS sequence"/>
</dbReference>
<comment type="caution">
    <text evidence="9">The sequence shown here is derived from an EMBL/GenBank/DDBJ whole genome shotgun (WGS) entry which is preliminary data.</text>
</comment>
<keyword evidence="2 5" id="KW-0812">Transmembrane</keyword>
<dbReference type="EMBL" id="JAIWYP010000010">
    <property type="protein sequence ID" value="KAH3752470.1"/>
    <property type="molecule type" value="Genomic_DNA"/>
</dbReference>
<feature type="domain" description="Neurotransmitter-gated ion-channel transmembrane" evidence="8">
    <location>
        <begin position="247"/>
        <end position="383"/>
    </location>
</feature>
<dbReference type="Pfam" id="PF02932">
    <property type="entry name" value="Neur_chan_memb"/>
    <property type="match status" value="1"/>
</dbReference>
<dbReference type="Gene3D" id="1.20.58.390">
    <property type="entry name" value="Neurotransmitter-gated ion-channel transmembrane domain"/>
    <property type="match status" value="1"/>
</dbReference>
<dbReference type="SUPFAM" id="SSF90112">
    <property type="entry name" value="Neurotransmitter-gated ion-channel transmembrane pore"/>
    <property type="match status" value="1"/>
</dbReference>
<dbReference type="PANTHER" id="PTHR18945">
    <property type="entry name" value="NEUROTRANSMITTER GATED ION CHANNEL"/>
    <property type="match status" value="1"/>
</dbReference>
<dbReference type="PRINTS" id="PR00252">
    <property type="entry name" value="NRIONCHANNEL"/>
</dbReference>
<keyword evidence="3 5" id="KW-1133">Transmembrane helix</keyword>
<dbReference type="Gene3D" id="2.70.170.10">
    <property type="entry name" value="Neurotransmitter-gated ion-channel ligand-binding domain"/>
    <property type="match status" value="1"/>
</dbReference>
<feature type="signal peptide" evidence="6">
    <location>
        <begin position="1"/>
        <end position="17"/>
    </location>
</feature>
<sequence length="447" mass="50431">MLFSLILCQLFLGSASSGVPPGAGGTTEPEKYSIDLETKLRSTLFDVYEPLQRPSENVQVNISLNLITVNDLEIKDQKLSTSGFFQMQWTDSRLEWNSTYGNIRFMFSTETYVWTPKIAIENSVNDLEVFSDENSLIRLISTGKALWTPGGVFETSCDSDVTYYPLDTQECSITLTTWAYTSNEITLGFLNNSFMLDNYHENGEWELIGTSSSRESAQRSKEESYSYDRLKFTLKLKRRPLYHILNTIFPVILMSCLIVFVFKLPPESGERVGMSLTVLLAYAVYLTLIADNIPRTSTSASILSSYLTIILMLSTLSVVFTIVVLDIYFNHADDETPPSWLQNLTRHFLVKVTCWKGRGSGATCCSKPKVSPRGDGEILTLNEITEKSETKDKWALEDERSKVAEGVGIKFFSWKEVALILDRFFMHTFIFLVASSTVICMIILSSA</sequence>
<name>A0A9D4I8R1_DREPO</name>
<dbReference type="FunFam" id="2.70.170.10:FF:000028">
    <property type="entry name" value="AcetylCholine Receptor"/>
    <property type="match status" value="1"/>
</dbReference>
<feature type="chain" id="PRO_5039637665" evidence="6">
    <location>
        <begin position="18"/>
        <end position="447"/>
    </location>
</feature>
<protein>
    <submittedName>
        <fullName evidence="9">Uncharacterized protein</fullName>
    </submittedName>
</protein>